<dbReference type="NCBIfam" id="TIGR02914">
    <property type="entry name" value="EpsI_fam"/>
    <property type="match status" value="1"/>
</dbReference>
<dbReference type="EMBL" id="VBPB01000098">
    <property type="protein sequence ID" value="TMQ72666.1"/>
    <property type="molecule type" value="Genomic_DNA"/>
</dbReference>
<evidence type="ECO:0000313" key="3">
    <source>
        <dbReference type="Proteomes" id="UP000319771"/>
    </source>
</evidence>
<protein>
    <submittedName>
        <fullName evidence="2">EpsI family protein</fullName>
    </submittedName>
</protein>
<evidence type="ECO:0000259" key="1">
    <source>
        <dbReference type="Pfam" id="PF11984"/>
    </source>
</evidence>
<dbReference type="AlphaFoldDB" id="A0A538U9V5"/>
<comment type="caution">
    <text evidence="2">The sequence shown here is derived from an EMBL/GenBank/DDBJ whole genome shotgun (WGS) entry which is preliminary data.</text>
</comment>
<dbReference type="Pfam" id="PF11984">
    <property type="entry name" value="DUF3485"/>
    <property type="match status" value="1"/>
</dbReference>
<evidence type="ECO:0000313" key="2">
    <source>
        <dbReference type="EMBL" id="TMQ72666.1"/>
    </source>
</evidence>
<dbReference type="InterPro" id="IPR014263">
    <property type="entry name" value="Methanolan_biosynth_EpsI"/>
</dbReference>
<sequence>MSRWLVTVVLLAATGLYVLRHPPENLALGRGVLAACPEAFGDWNGTDLSFQDAVVEELKADDLLIRRYRRGGATVWLCMVYHQNRRFGAHDPRLCYQSQGYILDPAKRVRVDDGRVGGLEVNRFIADRHGDRRVVYYWWTTAGLSTTEADAFRGRMALRGVLDNRSWGAFVRVEALVRHGDDAAADREAGDFTARVAQALPRVFAAPQGRASVGR</sequence>
<feature type="domain" description="Methanolan biosynthesis EpsI" evidence="1">
    <location>
        <begin position="5"/>
        <end position="202"/>
    </location>
</feature>
<proteinExistence type="predicted"/>
<name>A0A538U9V5_UNCEI</name>
<accession>A0A538U9V5</accession>
<dbReference type="Proteomes" id="UP000319771">
    <property type="component" value="Unassembled WGS sequence"/>
</dbReference>
<gene>
    <name evidence="2" type="primary">epsI</name>
    <name evidence="2" type="ORF">E6K81_06785</name>
</gene>
<organism evidence="2 3">
    <name type="scientific">Eiseniibacteriota bacterium</name>
    <dbReference type="NCBI Taxonomy" id="2212470"/>
    <lineage>
        <taxon>Bacteria</taxon>
        <taxon>Candidatus Eiseniibacteriota</taxon>
    </lineage>
</organism>
<reference evidence="2 3" key="1">
    <citation type="journal article" date="2019" name="Nat. Microbiol.">
        <title>Mediterranean grassland soil C-N compound turnover is dependent on rainfall and depth, and is mediated by genomically divergent microorganisms.</title>
        <authorList>
            <person name="Diamond S."/>
            <person name="Andeer P.F."/>
            <person name="Li Z."/>
            <person name="Crits-Christoph A."/>
            <person name="Burstein D."/>
            <person name="Anantharaman K."/>
            <person name="Lane K.R."/>
            <person name="Thomas B.C."/>
            <person name="Pan C."/>
            <person name="Northen T.R."/>
            <person name="Banfield J.F."/>
        </authorList>
    </citation>
    <scope>NUCLEOTIDE SEQUENCE [LARGE SCALE GENOMIC DNA]</scope>
    <source>
        <strain evidence="2">WS_11</strain>
    </source>
</reference>